<comment type="caution">
    <text evidence="6">The sequence shown here is derived from an EMBL/GenBank/DDBJ whole genome shotgun (WGS) entry which is preliminary data.</text>
</comment>
<proteinExistence type="inferred from homology"/>
<dbReference type="AlphaFoldDB" id="A0AAD2Q1A6"/>
<dbReference type="InterPro" id="IPR000192">
    <property type="entry name" value="Aminotrans_V_dom"/>
</dbReference>
<dbReference type="EMBL" id="CAVNYO010000079">
    <property type="protein sequence ID" value="CAK5265028.1"/>
    <property type="molecule type" value="Genomic_DNA"/>
</dbReference>
<dbReference type="InterPro" id="IPR015422">
    <property type="entry name" value="PyrdxlP-dep_Trfase_small"/>
</dbReference>
<dbReference type="GO" id="GO:0030151">
    <property type="term" value="F:molybdenum ion binding"/>
    <property type="evidence" value="ECO:0007669"/>
    <property type="project" value="UniProtKB-UniRule"/>
</dbReference>
<reference evidence="6" key="1">
    <citation type="submission" date="2023-11" db="EMBL/GenBank/DDBJ databases">
        <authorList>
            <person name="De Vega J J."/>
            <person name="De Vega J J."/>
        </authorList>
    </citation>
    <scope>NUCLEOTIDE SEQUENCE</scope>
</reference>
<accession>A0AAD2Q1A6</accession>
<comment type="cofactor">
    <cofactor evidence="4">
        <name>pyridoxal 5'-phosphate</name>
        <dbReference type="ChEBI" id="CHEBI:597326"/>
    </cofactor>
</comment>
<dbReference type="GO" id="GO:0030170">
    <property type="term" value="F:pyridoxal phosphate binding"/>
    <property type="evidence" value="ECO:0007669"/>
    <property type="project" value="UniProtKB-UniRule"/>
</dbReference>
<gene>
    <name evidence="6" type="ORF">MYCIT1_LOCUS5696</name>
</gene>
<dbReference type="EC" id="2.8.1.9" evidence="4"/>
<dbReference type="PANTHER" id="PTHR14237">
    <property type="entry name" value="MOLYBDOPTERIN COFACTOR SULFURASE MOSC"/>
    <property type="match status" value="1"/>
</dbReference>
<evidence type="ECO:0000256" key="1">
    <source>
        <dbReference type="ARBA" id="ARBA00022679"/>
    </source>
</evidence>
<dbReference type="Gene3D" id="3.40.640.10">
    <property type="entry name" value="Type I PLP-dependent aspartate aminotransferase-like (Major domain)"/>
    <property type="match status" value="1"/>
</dbReference>
<feature type="domain" description="MOSC" evidence="5">
    <location>
        <begin position="629"/>
        <end position="785"/>
    </location>
</feature>
<dbReference type="SUPFAM" id="SSF141673">
    <property type="entry name" value="MOSC N-terminal domain-like"/>
    <property type="match status" value="1"/>
</dbReference>
<feature type="modified residue" description="N6-(pyridoxal phosphate)lysine" evidence="4">
    <location>
        <position position="247"/>
    </location>
</feature>
<evidence type="ECO:0000313" key="6">
    <source>
        <dbReference type="EMBL" id="CAK5265028.1"/>
    </source>
</evidence>
<keyword evidence="2 4" id="KW-0663">Pyridoxal phosphate</keyword>
<dbReference type="InterPro" id="IPR015421">
    <property type="entry name" value="PyrdxlP-dep_Trfase_major"/>
</dbReference>
<dbReference type="InterPro" id="IPR028886">
    <property type="entry name" value="MoCo_sulfurase"/>
</dbReference>
<evidence type="ECO:0000256" key="2">
    <source>
        <dbReference type="ARBA" id="ARBA00022898"/>
    </source>
</evidence>
<feature type="active site" evidence="4">
    <location>
        <position position="416"/>
    </location>
</feature>
<dbReference type="InterPro" id="IPR015424">
    <property type="entry name" value="PyrdxlP-dep_Trfase"/>
</dbReference>
<comment type="function">
    <text evidence="4">Sulfurates the molybdenum cofactor. Sulfation of molybdenum is essential for xanthine dehydrogenase (XDH) and aldehyde oxidase (ADO) enzymes in which molybdenum cofactor is liganded by 1 oxygen and 1 sulfur atom in active form.</text>
</comment>
<evidence type="ECO:0000256" key="4">
    <source>
        <dbReference type="HAMAP-Rule" id="MF_03050"/>
    </source>
</evidence>
<comment type="similarity">
    <text evidence="4">Belongs to the class-V pyridoxal-phosphate-dependent aminotransferase family. MOCOS subfamily.</text>
</comment>
<evidence type="ECO:0000259" key="5">
    <source>
        <dbReference type="PROSITE" id="PS51340"/>
    </source>
</evidence>
<evidence type="ECO:0000256" key="3">
    <source>
        <dbReference type="ARBA" id="ARBA00023150"/>
    </source>
</evidence>
<dbReference type="PROSITE" id="PS51340">
    <property type="entry name" value="MOSC"/>
    <property type="match status" value="1"/>
</dbReference>
<dbReference type="HAMAP" id="MF_03050">
    <property type="entry name" value="MOCOS"/>
    <property type="match status" value="1"/>
</dbReference>
<dbReference type="GO" id="GO:0006777">
    <property type="term" value="P:Mo-molybdopterin cofactor biosynthetic process"/>
    <property type="evidence" value="ECO:0007669"/>
    <property type="project" value="UniProtKB-UniRule"/>
</dbReference>
<protein>
    <recommendedName>
        <fullName evidence="4">Molybdenum cofactor sulfurase</fullName>
        <shortName evidence="4">MCS</shortName>
        <shortName evidence="4">MOS</shortName>
        <shortName evidence="4">MoCo sulfurase</shortName>
        <ecNumber evidence="4">2.8.1.9</ecNumber>
    </recommendedName>
    <alternativeName>
        <fullName evidence="4">Molybdenum cofactor sulfurtransferase</fullName>
    </alternativeName>
</protein>
<evidence type="ECO:0000313" key="7">
    <source>
        <dbReference type="Proteomes" id="UP001295794"/>
    </source>
</evidence>
<dbReference type="Pfam" id="PF03473">
    <property type="entry name" value="MOSC"/>
    <property type="match status" value="1"/>
</dbReference>
<sequence>MQAPEHISDIDAKRHEFYDQAGSDYGYGLGSDAFHALRSAEYPSLHGTTFLDYAASAPAPVSTIRALADAVSSTLFSNPHSRAPASVASSLEIEQCRGRILEDLFGLDEAQRADWDVVFTSGATASLKLVGESFPWGRGTKYVYLKTSHTSLVGIRGCALACGAEVLPVSVEDVPVDLALASLFAYSAQCNSTGQRLGLGYAQRVKERCPDVYLLVDAAAYLSTAVLDLGSIPIETAPDFVSCSFYKIFGYPTGLGCLVVKRASSHVLQRRGYFGGGTVDGLSVESGQWMQPRRPMLPGTMHERFEDGTVSYLSIVALARALDTHKRLYKSHRHVAKHVSSLVRFVTGELASLRHANGKPVVQQHRSFAAAAAFLEDPGPIIGFTLLDDKSKPLGHVHLEQLATVNGFQIRTGGLCNTGVVASVFDLTDEDLKGENDRGRACWDDEEFGGLNREKPLGLARISFGASSTIDDVLQWISFVRRYFVMSSTVIALSDPVADPDALTASATLDTAMLYPIKSCGGQTLQGPWKVVPTGLLYDREWMLVNSASGRTLSQKQYSRMALIRPSVDIRADILLVRAPGMPDLPLPLARPAGESAAADTNLCADIVPSSPSDPETDAWFSEFLGISCSLRRVALGAERHGHFEGVAGAAVPILLSNESPFLLISRASVDQVNAWIAPDDAVKADCFRANFTIAAASLPAFHEDSVDLVRIGKETFQVLARCRRCLMVCIDQATGIRTREPLSCLARRRKNARGKIEFGVHLMWRKDLSTGDGWVNVGDQVVLASLK</sequence>
<dbReference type="InterPro" id="IPR005302">
    <property type="entry name" value="MoCF_Sase_C"/>
</dbReference>
<dbReference type="InterPro" id="IPR005303">
    <property type="entry name" value="MOCOS_middle"/>
</dbReference>
<dbReference type="GO" id="GO:0008265">
    <property type="term" value="F:molybdenum cofactor sulfurtransferase activity"/>
    <property type="evidence" value="ECO:0007669"/>
    <property type="project" value="UniProtKB-UniRule"/>
</dbReference>
<keyword evidence="7" id="KW-1185">Reference proteome</keyword>
<dbReference type="SUPFAM" id="SSF53383">
    <property type="entry name" value="PLP-dependent transferases"/>
    <property type="match status" value="1"/>
</dbReference>
<keyword evidence="3 4" id="KW-0501">Molybdenum cofactor biosynthesis</keyword>
<keyword evidence="1 4" id="KW-0808">Transferase</keyword>
<dbReference type="Gene3D" id="3.90.1150.10">
    <property type="entry name" value="Aspartate Aminotransferase, domain 1"/>
    <property type="match status" value="1"/>
</dbReference>
<dbReference type="GO" id="GO:0016829">
    <property type="term" value="F:lyase activity"/>
    <property type="evidence" value="ECO:0007669"/>
    <property type="project" value="UniProtKB-UniRule"/>
</dbReference>
<dbReference type="Pfam" id="PF03476">
    <property type="entry name" value="MOSC_N"/>
    <property type="match status" value="1"/>
</dbReference>
<dbReference type="Proteomes" id="UP001295794">
    <property type="component" value="Unassembled WGS sequence"/>
</dbReference>
<dbReference type="Pfam" id="PF00266">
    <property type="entry name" value="Aminotran_5"/>
    <property type="match status" value="1"/>
</dbReference>
<comment type="catalytic activity">
    <reaction evidence="4">
        <text>Mo-molybdopterin + L-cysteine + AH2 = thio-Mo-molybdopterin + L-alanine + A + H2O</text>
        <dbReference type="Rhea" id="RHEA:42636"/>
        <dbReference type="ChEBI" id="CHEBI:13193"/>
        <dbReference type="ChEBI" id="CHEBI:15377"/>
        <dbReference type="ChEBI" id="CHEBI:17499"/>
        <dbReference type="ChEBI" id="CHEBI:35235"/>
        <dbReference type="ChEBI" id="CHEBI:57972"/>
        <dbReference type="ChEBI" id="CHEBI:71302"/>
        <dbReference type="ChEBI" id="CHEBI:82685"/>
        <dbReference type="EC" id="2.8.1.9"/>
    </reaction>
</comment>
<name>A0AAD2Q1A6_9AGAR</name>
<dbReference type="PANTHER" id="PTHR14237:SF80">
    <property type="entry name" value="MOLYBDENUM COFACTOR SULFURASE"/>
    <property type="match status" value="1"/>
</dbReference>
<organism evidence="6 7">
    <name type="scientific">Mycena citricolor</name>
    <dbReference type="NCBI Taxonomy" id="2018698"/>
    <lineage>
        <taxon>Eukaryota</taxon>
        <taxon>Fungi</taxon>
        <taxon>Dikarya</taxon>
        <taxon>Basidiomycota</taxon>
        <taxon>Agaricomycotina</taxon>
        <taxon>Agaricomycetes</taxon>
        <taxon>Agaricomycetidae</taxon>
        <taxon>Agaricales</taxon>
        <taxon>Marasmiineae</taxon>
        <taxon>Mycenaceae</taxon>
        <taxon>Mycena</taxon>
    </lineage>
</organism>